<evidence type="ECO:0000313" key="7">
    <source>
        <dbReference type="EMBL" id="VAX12257.1"/>
    </source>
</evidence>
<dbReference type="PANTHER" id="PTHR38099">
    <property type="entry name" value="LARGE RIBOSOMAL RNA SUBUNIT ACCUMULATION PROTEIN YCED"/>
    <property type="match status" value="1"/>
</dbReference>
<dbReference type="AlphaFoldDB" id="A0A3B1C5T5"/>
<sequence length="180" mass="19926">MAKGCAKEYQRLPFRVDPFRFAHDAVELESQLPLAQMERLSAVLYQAEGMMTVKLAFAVDVLGVSSLQGRLQASLDLVCQRCLKPMRVEVDTPLALGFARSVAGLEQIPSQLEPVRVEAGQVNLLALLEDEIMLALPQIPRHAENACQLLHEPEPVNSESPRPQERENPFSVLAGLKKTD</sequence>
<evidence type="ECO:0000256" key="5">
    <source>
        <dbReference type="ARBA" id="ARBA00031841"/>
    </source>
</evidence>
<evidence type="ECO:0000256" key="2">
    <source>
        <dbReference type="ARBA" id="ARBA00010740"/>
    </source>
</evidence>
<name>A0A3B1C5T5_9ZZZZ</name>
<accession>A0A3B1C5T5</accession>
<evidence type="ECO:0000256" key="4">
    <source>
        <dbReference type="ARBA" id="ARBA00022517"/>
    </source>
</evidence>
<gene>
    <name evidence="7" type="ORF">MNBD_GAMMA24-435</name>
</gene>
<evidence type="ECO:0000256" key="6">
    <source>
        <dbReference type="SAM" id="MobiDB-lite"/>
    </source>
</evidence>
<dbReference type="InterPro" id="IPR003772">
    <property type="entry name" value="YceD"/>
</dbReference>
<organism evidence="7">
    <name type="scientific">hydrothermal vent metagenome</name>
    <dbReference type="NCBI Taxonomy" id="652676"/>
    <lineage>
        <taxon>unclassified sequences</taxon>
        <taxon>metagenomes</taxon>
        <taxon>ecological metagenomes</taxon>
    </lineage>
</organism>
<dbReference type="EMBL" id="UOFZ01000028">
    <property type="protein sequence ID" value="VAX12257.1"/>
    <property type="molecule type" value="Genomic_DNA"/>
</dbReference>
<keyword evidence="4" id="KW-0690">Ribosome biogenesis</keyword>
<protein>
    <recommendedName>
        <fullName evidence="3">Large ribosomal RNA subunit accumulation protein YceD</fullName>
    </recommendedName>
    <alternativeName>
        <fullName evidence="5">23S rRNA accumulation protein YceD</fullName>
    </alternativeName>
</protein>
<evidence type="ECO:0000256" key="1">
    <source>
        <dbReference type="ARBA" id="ARBA00002868"/>
    </source>
</evidence>
<dbReference type="GO" id="GO:0005829">
    <property type="term" value="C:cytosol"/>
    <property type="evidence" value="ECO:0007669"/>
    <property type="project" value="TreeGrafter"/>
</dbReference>
<dbReference type="InterPro" id="IPR039255">
    <property type="entry name" value="YceD_bac"/>
</dbReference>
<evidence type="ECO:0000256" key="3">
    <source>
        <dbReference type="ARBA" id="ARBA00015716"/>
    </source>
</evidence>
<dbReference type="Pfam" id="PF02620">
    <property type="entry name" value="YceD"/>
    <property type="match status" value="1"/>
</dbReference>
<comment type="function">
    <text evidence="1">Plays a role in synthesis, processing and/or stability of 23S rRNA.</text>
</comment>
<proteinExistence type="inferred from homology"/>
<dbReference type="GO" id="GO:0042254">
    <property type="term" value="P:ribosome biogenesis"/>
    <property type="evidence" value="ECO:0007669"/>
    <property type="project" value="UniProtKB-KW"/>
</dbReference>
<comment type="similarity">
    <text evidence="2">Belongs to the DUF177 domain family.</text>
</comment>
<feature type="region of interest" description="Disordered" evidence="6">
    <location>
        <begin position="153"/>
        <end position="180"/>
    </location>
</feature>
<reference evidence="7" key="1">
    <citation type="submission" date="2018-06" db="EMBL/GenBank/DDBJ databases">
        <authorList>
            <person name="Zhirakovskaya E."/>
        </authorList>
    </citation>
    <scope>NUCLEOTIDE SEQUENCE</scope>
</reference>
<dbReference type="PANTHER" id="PTHR38099:SF1">
    <property type="entry name" value="LARGE RIBOSOMAL RNA SUBUNIT ACCUMULATION PROTEIN YCED"/>
    <property type="match status" value="1"/>
</dbReference>